<gene>
    <name evidence="1" type="ORF">AWN73_20515</name>
</gene>
<comment type="caution">
    <text evidence="1">The sequence shown here is derived from an EMBL/GenBank/DDBJ whole genome shotgun (WGS) entry which is preliminary data.</text>
</comment>
<dbReference type="Gene3D" id="2.10.270.10">
    <property type="entry name" value="Cholin Binding"/>
    <property type="match status" value="1"/>
</dbReference>
<dbReference type="SUPFAM" id="SSF69360">
    <property type="entry name" value="Cell wall binding repeat"/>
    <property type="match status" value="1"/>
</dbReference>
<dbReference type="Proteomes" id="UP000238081">
    <property type="component" value="Unassembled WGS sequence"/>
</dbReference>
<dbReference type="InterPro" id="IPR018337">
    <property type="entry name" value="Cell_wall/Cho-bd_repeat"/>
</dbReference>
<dbReference type="RefSeq" id="WP_024039006.1">
    <property type="nucleotide sequence ID" value="NZ_CANCWB010000001.1"/>
</dbReference>
<reference evidence="1 2" key="1">
    <citation type="submission" date="2016-01" db="EMBL/GenBank/DDBJ databases">
        <title>Characterization of the Clostridium difficile lineages that are prevalent in Hong Kong and China.</title>
        <authorList>
            <person name="Kwok J.S.-L."/>
            <person name="Lam W.-Y."/>
            <person name="Ip M."/>
            <person name="Chan T.-F."/>
            <person name="Hawkey P.M."/>
            <person name="Tsui S.K.-W."/>
        </authorList>
    </citation>
    <scope>NUCLEOTIDE SEQUENCE [LARGE SCALE GENOMIC DNA]</scope>
    <source>
        <strain evidence="1 2">300064</strain>
    </source>
</reference>
<dbReference type="Pfam" id="PF19127">
    <property type="entry name" value="Choline_bind_3"/>
    <property type="match status" value="1"/>
</dbReference>
<dbReference type="AlphaFoldDB" id="A0A2S7FFD9"/>
<organism evidence="1 2">
    <name type="scientific">Clostridium butyricum</name>
    <dbReference type="NCBI Taxonomy" id="1492"/>
    <lineage>
        <taxon>Bacteria</taxon>
        <taxon>Bacillati</taxon>
        <taxon>Bacillota</taxon>
        <taxon>Clostridia</taxon>
        <taxon>Eubacteriales</taxon>
        <taxon>Clostridiaceae</taxon>
        <taxon>Clostridium</taxon>
    </lineage>
</organism>
<dbReference type="EMBL" id="LRDH01000008">
    <property type="protein sequence ID" value="PPV17621.1"/>
    <property type="molecule type" value="Genomic_DNA"/>
</dbReference>
<dbReference type="PROSITE" id="PS51170">
    <property type="entry name" value="CW"/>
    <property type="match status" value="2"/>
</dbReference>
<sequence>MKKLKVFTFVLSALMLQSICVNAASSKKSDEYTREEIENRRPGFYASDIAKSVQYVNSGKNTFSAKEAPSIDDEDDYEPIENYTYNQVGPISASDIVTINAIPGSSAKWGRSNNGNWIYLENNQPGTGWKLVNGEWYYMDSNGVMQTGWVNYKGNWYYLYSSGQMAANTWVEGYYVNSSGIMV</sequence>
<proteinExistence type="predicted"/>
<protein>
    <submittedName>
        <fullName evidence="1">Lysozyme</fullName>
    </submittedName>
</protein>
<name>A0A2S7FFD9_CLOBU</name>
<accession>A0A2S7FFD9</accession>
<evidence type="ECO:0000313" key="1">
    <source>
        <dbReference type="EMBL" id="PPV17621.1"/>
    </source>
</evidence>
<evidence type="ECO:0000313" key="2">
    <source>
        <dbReference type="Proteomes" id="UP000238081"/>
    </source>
</evidence>